<feature type="region of interest" description="Disordered" evidence="3">
    <location>
        <begin position="1"/>
        <end position="81"/>
    </location>
</feature>
<feature type="region of interest" description="Disordered" evidence="3">
    <location>
        <begin position="218"/>
        <end position="287"/>
    </location>
</feature>
<dbReference type="InterPro" id="IPR027417">
    <property type="entry name" value="P-loop_NTPase"/>
</dbReference>
<organism evidence="4 5">
    <name type="scientific">Roseiconus nitratireducens</name>
    <dbReference type="NCBI Taxonomy" id="2605748"/>
    <lineage>
        <taxon>Bacteria</taxon>
        <taxon>Pseudomonadati</taxon>
        <taxon>Planctomycetota</taxon>
        <taxon>Planctomycetia</taxon>
        <taxon>Pirellulales</taxon>
        <taxon>Pirellulaceae</taxon>
        <taxon>Roseiconus</taxon>
    </lineage>
</organism>
<dbReference type="SUPFAM" id="SSF52540">
    <property type="entry name" value="P-loop containing nucleoside triphosphate hydrolases"/>
    <property type="match status" value="1"/>
</dbReference>
<dbReference type="GO" id="GO:0005886">
    <property type="term" value="C:plasma membrane"/>
    <property type="evidence" value="ECO:0007669"/>
    <property type="project" value="TreeGrafter"/>
</dbReference>
<dbReference type="AlphaFoldDB" id="A0A5M6DAC6"/>
<comment type="caution">
    <text evidence="4">The sequence shown here is derived from an EMBL/GenBank/DDBJ whole genome shotgun (WGS) entry which is preliminary data.</text>
</comment>
<accession>A0A5M6DAC6</accession>
<proteinExistence type="predicted"/>
<dbReference type="PANTHER" id="PTHR32309">
    <property type="entry name" value="TYROSINE-PROTEIN KINASE"/>
    <property type="match status" value="1"/>
</dbReference>
<feature type="compositionally biased region" description="Low complexity" evidence="3">
    <location>
        <begin position="158"/>
        <end position="173"/>
    </location>
</feature>
<keyword evidence="1" id="KW-0547">Nucleotide-binding</keyword>
<evidence type="ECO:0000256" key="2">
    <source>
        <dbReference type="ARBA" id="ARBA00022840"/>
    </source>
</evidence>
<dbReference type="InterPro" id="IPR033756">
    <property type="entry name" value="YlxH/NBP35"/>
</dbReference>
<dbReference type="GO" id="GO:0005524">
    <property type="term" value="F:ATP binding"/>
    <property type="evidence" value="ECO:0007669"/>
    <property type="project" value="UniProtKB-KW"/>
</dbReference>
<feature type="compositionally biased region" description="Polar residues" evidence="3">
    <location>
        <begin position="174"/>
        <end position="197"/>
    </location>
</feature>
<dbReference type="Gene3D" id="3.40.50.300">
    <property type="entry name" value="P-loop containing nucleotide triphosphate hydrolases"/>
    <property type="match status" value="1"/>
</dbReference>
<dbReference type="RefSeq" id="WP_150076124.1">
    <property type="nucleotide sequence ID" value="NZ_VWOX01000004.1"/>
</dbReference>
<dbReference type="PANTHER" id="PTHR32309:SF13">
    <property type="entry name" value="FERRIC ENTEROBACTIN TRANSPORT PROTEIN FEPE"/>
    <property type="match status" value="1"/>
</dbReference>
<reference evidence="4 5" key="1">
    <citation type="submission" date="2019-08" db="EMBL/GenBank/DDBJ databases">
        <authorList>
            <person name="Dhanesh K."/>
            <person name="Kumar G."/>
            <person name="Sasikala C."/>
            <person name="Venkata Ramana C."/>
        </authorList>
    </citation>
    <scope>NUCLEOTIDE SEQUENCE [LARGE SCALE GENOMIC DNA]</scope>
    <source>
        <strain evidence="4 5">JC645</strain>
    </source>
</reference>
<evidence type="ECO:0000256" key="3">
    <source>
        <dbReference type="SAM" id="MobiDB-lite"/>
    </source>
</evidence>
<dbReference type="Pfam" id="PF10609">
    <property type="entry name" value="ParA"/>
    <property type="match status" value="1"/>
</dbReference>
<name>A0A5M6DAC6_9BACT</name>
<keyword evidence="2" id="KW-0067">ATP-binding</keyword>
<dbReference type="EMBL" id="VWOX01000004">
    <property type="protein sequence ID" value="KAA5544514.1"/>
    <property type="molecule type" value="Genomic_DNA"/>
</dbReference>
<feature type="region of interest" description="Disordered" evidence="3">
    <location>
        <begin position="112"/>
        <end position="201"/>
    </location>
</feature>
<dbReference type="GO" id="GO:0004713">
    <property type="term" value="F:protein tyrosine kinase activity"/>
    <property type="evidence" value="ECO:0007669"/>
    <property type="project" value="TreeGrafter"/>
</dbReference>
<evidence type="ECO:0000313" key="5">
    <source>
        <dbReference type="Proteomes" id="UP000324479"/>
    </source>
</evidence>
<sequence length="502" mass="52350">MKTDESFIGAFARHRRLSTQDPTRDQSADRNAASSESPSGTAAVSQDDRQHAPASGQPAASHRANTGSRDAVDPTGVDQTWVGEFDGQSLRIDTPAATQALDAWHGPLEEVPRFVTTDPIPSVDPADRNPGSVNHRADPPGSRHTNRGNQTAGPVDRPTPTTAPGATNTTAATSRQAPESTPTSAPLTSHAPTDSSTPVPPVNAAAVAELNSSGASASKSAATASRPPINSTVTGGSSPAAKPVEKTATQQPAKTEAPTPGPATHPDKSGQSHPAGRSPSATESRKKTRWAGAAWEVDAFDIPQRVADLFFDESFFRSIAVQMNQAVRAGLQTMLVTSVSAGEGRSTVAIGTAISAAASGLRVALVDVDAESPHLVDHLGLEIDSDWVTAIRHGETLESVAVLSLEDTLTLLPLTTSLKSKAPVTPNEIDQLCQRVTDCFDLVLFDGPTAASWPASRIAAAMDSCLIVRDIRQTSQQDVASIADQFRAKGVQGLGVVDNFCQ</sequence>
<gene>
    <name evidence="4" type="ORF">FYK55_09300</name>
</gene>
<keyword evidence="5" id="KW-1185">Reference proteome</keyword>
<dbReference type="InterPro" id="IPR050445">
    <property type="entry name" value="Bact_polysacc_biosynth/exp"/>
</dbReference>
<protein>
    <submittedName>
        <fullName evidence="4">P-loop NTPase</fullName>
    </submittedName>
</protein>
<feature type="compositionally biased region" description="Polar residues" evidence="3">
    <location>
        <begin position="32"/>
        <end position="44"/>
    </location>
</feature>
<feature type="compositionally biased region" description="Polar residues" evidence="3">
    <location>
        <begin position="228"/>
        <end position="237"/>
    </location>
</feature>
<evidence type="ECO:0000313" key="4">
    <source>
        <dbReference type="EMBL" id="KAA5544514.1"/>
    </source>
</evidence>
<dbReference type="Proteomes" id="UP000324479">
    <property type="component" value="Unassembled WGS sequence"/>
</dbReference>
<evidence type="ECO:0000256" key="1">
    <source>
        <dbReference type="ARBA" id="ARBA00022741"/>
    </source>
</evidence>